<gene>
    <name evidence="1" type="ORF">MGLY_01050</name>
</gene>
<dbReference type="STRING" id="55779.185"/>
<dbReference type="OrthoDB" id="1808450at2"/>
<reference evidence="1 2" key="1">
    <citation type="submission" date="2019-11" db="EMBL/GenBank/DDBJ databases">
        <title>Genome sequence of Moorella glycerini DSM11254.</title>
        <authorList>
            <person name="Poehlein A."/>
            <person name="Boeer T."/>
            <person name="Daniel R."/>
        </authorList>
    </citation>
    <scope>NUCLEOTIDE SEQUENCE [LARGE SCALE GENOMIC DNA]</scope>
    <source>
        <strain evidence="1 2">DSM 11254</strain>
    </source>
</reference>
<protein>
    <submittedName>
        <fullName evidence="1">Uncharacterized protein</fullName>
    </submittedName>
</protein>
<accession>A0A0C7N247</accession>
<organism evidence="1 2">
    <name type="scientific">Neomoorella glycerini</name>
    <dbReference type="NCBI Taxonomy" id="55779"/>
    <lineage>
        <taxon>Bacteria</taxon>
        <taxon>Bacillati</taxon>
        <taxon>Bacillota</taxon>
        <taxon>Clostridia</taxon>
        <taxon>Neomoorellales</taxon>
        <taxon>Neomoorellaceae</taxon>
        <taxon>Neomoorella</taxon>
    </lineage>
</organism>
<dbReference type="InterPro" id="IPR009956">
    <property type="entry name" value="Post-segregation_anti-tox_CcdA"/>
</dbReference>
<dbReference type="EMBL" id="CP046244">
    <property type="protein sequence ID" value="QGP90794.1"/>
    <property type="molecule type" value="Genomic_DNA"/>
</dbReference>
<dbReference type="AlphaFoldDB" id="A0A0C7N247"/>
<dbReference type="Proteomes" id="UP000425916">
    <property type="component" value="Chromosome"/>
</dbReference>
<proteinExistence type="predicted"/>
<sequence length="82" mass="9498">MKTVKISITMPEDLVKELKHLTSNLSAYITAGMQEYVARDRARRGFKKSVGSWRQEDHPELQTITDITKYVEETRGGWKNID</sequence>
<name>A0A0C7N247_9FIRM</name>
<dbReference type="Pfam" id="PF07362">
    <property type="entry name" value="CcdA"/>
    <property type="match status" value="1"/>
</dbReference>
<evidence type="ECO:0000313" key="2">
    <source>
        <dbReference type="Proteomes" id="UP000425916"/>
    </source>
</evidence>
<keyword evidence="2" id="KW-1185">Reference proteome</keyword>
<dbReference type="RefSeq" id="WP_054935444.1">
    <property type="nucleotide sequence ID" value="NZ_CP046244.1"/>
</dbReference>
<evidence type="ECO:0000313" key="1">
    <source>
        <dbReference type="EMBL" id="QGP90794.1"/>
    </source>
</evidence>